<sequence>MNVADLSGLALDYWVARSLHDFVREIHFTDSGRVVSIRGNDRGRPWDGRFTPSTSWEAAAVVLERAQRLEVRERTREGAAHCVAEFEGGRGTVSAHGESLRNALLRAFVISRFGDTVNDVLRQPQALFGMRATPIGEQASPLGIENELPKPDGEIGDIKSTPR</sequence>
<proteinExistence type="predicted"/>
<dbReference type="AlphaFoldDB" id="A0A1H7ABI9"/>
<evidence type="ECO:0000313" key="3">
    <source>
        <dbReference type="Proteomes" id="UP000198866"/>
    </source>
</evidence>
<protein>
    <recommendedName>
        <fullName evidence="4">DUF2591 domain-containing protein</fullName>
    </recommendedName>
</protein>
<dbReference type="Proteomes" id="UP000198866">
    <property type="component" value="Unassembled WGS sequence"/>
</dbReference>
<dbReference type="EMBL" id="FNYE01000014">
    <property type="protein sequence ID" value="SEJ62306.1"/>
    <property type="molecule type" value="Genomic_DNA"/>
</dbReference>
<dbReference type="STRING" id="667676.SAMN05192539_101490"/>
<organism evidence="2 3">
    <name type="scientific">Paraburkholderia diazotrophica</name>
    <dbReference type="NCBI Taxonomy" id="667676"/>
    <lineage>
        <taxon>Bacteria</taxon>
        <taxon>Pseudomonadati</taxon>
        <taxon>Pseudomonadota</taxon>
        <taxon>Betaproteobacteria</taxon>
        <taxon>Burkholderiales</taxon>
        <taxon>Burkholderiaceae</taxon>
        <taxon>Paraburkholderia</taxon>
    </lineage>
</organism>
<dbReference type="OrthoDB" id="9002157at2"/>
<reference evidence="3" key="1">
    <citation type="submission" date="2016-10" db="EMBL/GenBank/DDBJ databases">
        <authorList>
            <person name="Varghese N."/>
            <person name="Submissions S."/>
        </authorList>
    </citation>
    <scope>NUCLEOTIDE SEQUENCE [LARGE SCALE GENOMIC DNA]</scope>
    <source>
        <strain evidence="3">LMG 26031</strain>
    </source>
</reference>
<dbReference type="InterPro" id="IPR019701">
    <property type="entry name" value="Phage_P22_NinX"/>
</dbReference>
<gene>
    <name evidence="2" type="ORF">SAMN05192539_101490</name>
</gene>
<name>A0A1H7ABI9_9BURK</name>
<keyword evidence="3" id="KW-1185">Reference proteome</keyword>
<evidence type="ECO:0000313" key="2">
    <source>
        <dbReference type="EMBL" id="SEJ62306.1"/>
    </source>
</evidence>
<evidence type="ECO:0008006" key="4">
    <source>
        <dbReference type="Google" id="ProtNLM"/>
    </source>
</evidence>
<dbReference type="RefSeq" id="WP_090867818.1">
    <property type="nucleotide sequence ID" value="NZ_FNYE01000014.1"/>
</dbReference>
<feature type="region of interest" description="Disordered" evidence="1">
    <location>
        <begin position="139"/>
        <end position="163"/>
    </location>
</feature>
<evidence type="ECO:0000256" key="1">
    <source>
        <dbReference type="SAM" id="MobiDB-lite"/>
    </source>
</evidence>
<feature type="compositionally biased region" description="Basic and acidic residues" evidence="1">
    <location>
        <begin position="147"/>
        <end position="157"/>
    </location>
</feature>
<accession>A0A1H7ABI9</accession>
<dbReference type="Pfam" id="PF10765">
    <property type="entry name" value="Phage_P22_NinX"/>
    <property type="match status" value="1"/>
</dbReference>